<protein>
    <submittedName>
        <fullName evidence="5">Uncharacterized protein</fullName>
    </submittedName>
</protein>
<evidence type="ECO:0000256" key="3">
    <source>
        <dbReference type="ARBA" id="ARBA00023315"/>
    </source>
</evidence>
<dbReference type="EMBL" id="CAMGYJ010000007">
    <property type="protein sequence ID" value="CAI0440952.1"/>
    <property type="molecule type" value="Genomic_DNA"/>
</dbReference>
<accession>A0AAV0M2H8</accession>
<reference evidence="5" key="1">
    <citation type="submission" date="2022-08" db="EMBL/GenBank/DDBJ databases">
        <authorList>
            <person name="Gutierrez-Valencia J."/>
        </authorList>
    </citation>
    <scope>NUCLEOTIDE SEQUENCE</scope>
</reference>
<proteinExistence type="inferred from homology"/>
<feature type="compositionally biased region" description="Basic and acidic residues" evidence="4">
    <location>
        <begin position="129"/>
        <end position="139"/>
    </location>
</feature>
<keyword evidence="6" id="KW-1185">Reference proteome</keyword>
<comment type="similarity">
    <text evidence="1">Belongs to the plant acyltransferase family.</text>
</comment>
<evidence type="ECO:0000313" key="5">
    <source>
        <dbReference type="EMBL" id="CAI0440952.1"/>
    </source>
</evidence>
<sequence>MCGTDDDEDRDLVTRLVSTEDLSRGYTAFPPRQQGPPPQHFQSLIEELSAKDRAVETATRRFVFRDGAITALRSLATTSTLIPTRTEALLAFIWKSTIAAATASSSSKPLCLTQAVDLRPRMKKKKTTKNTDLRTKEEDDRVPDDELLLSRHSIGNLFSMAASFCNEPDSGFGTTTSDLARLLREAVARATDDMHLDILSSQKGSDAMVEGLGIGVPTLMCSSWIRFGFSDIDFGWGKPVWSGVVGEAHGDNTAPGNLIILKELAPKKEENYNNNNYDNSGIEAWIRMDHKLMAALEKDPEFLEFVAPNPPILY</sequence>
<keyword evidence="2" id="KW-0808">Transferase</keyword>
<dbReference type="PANTHER" id="PTHR31623">
    <property type="entry name" value="F21J9.9"/>
    <property type="match status" value="1"/>
</dbReference>
<dbReference type="InterPro" id="IPR023213">
    <property type="entry name" value="CAT-like_dom_sf"/>
</dbReference>
<dbReference type="Proteomes" id="UP001154282">
    <property type="component" value="Unassembled WGS sequence"/>
</dbReference>
<dbReference type="Gene3D" id="3.30.559.10">
    <property type="entry name" value="Chloramphenicol acetyltransferase-like domain"/>
    <property type="match status" value="1"/>
</dbReference>
<feature type="region of interest" description="Disordered" evidence="4">
    <location>
        <begin position="122"/>
        <end position="142"/>
    </location>
</feature>
<evidence type="ECO:0000256" key="4">
    <source>
        <dbReference type="SAM" id="MobiDB-lite"/>
    </source>
</evidence>
<comment type="caution">
    <text evidence="5">The sequence shown here is derived from an EMBL/GenBank/DDBJ whole genome shotgun (WGS) entry which is preliminary data.</text>
</comment>
<dbReference type="GO" id="GO:0016746">
    <property type="term" value="F:acyltransferase activity"/>
    <property type="evidence" value="ECO:0007669"/>
    <property type="project" value="UniProtKB-KW"/>
</dbReference>
<evidence type="ECO:0000256" key="2">
    <source>
        <dbReference type="ARBA" id="ARBA00022679"/>
    </source>
</evidence>
<organism evidence="5 6">
    <name type="scientific">Linum tenue</name>
    <dbReference type="NCBI Taxonomy" id="586396"/>
    <lineage>
        <taxon>Eukaryota</taxon>
        <taxon>Viridiplantae</taxon>
        <taxon>Streptophyta</taxon>
        <taxon>Embryophyta</taxon>
        <taxon>Tracheophyta</taxon>
        <taxon>Spermatophyta</taxon>
        <taxon>Magnoliopsida</taxon>
        <taxon>eudicotyledons</taxon>
        <taxon>Gunneridae</taxon>
        <taxon>Pentapetalae</taxon>
        <taxon>rosids</taxon>
        <taxon>fabids</taxon>
        <taxon>Malpighiales</taxon>
        <taxon>Linaceae</taxon>
        <taxon>Linum</taxon>
    </lineage>
</organism>
<dbReference type="Pfam" id="PF02458">
    <property type="entry name" value="Transferase"/>
    <property type="match status" value="2"/>
</dbReference>
<keyword evidence="3" id="KW-0012">Acyltransferase</keyword>
<gene>
    <name evidence="5" type="ORF">LITE_LOCUS26686</name>
</gene>
<name>A0AAV0M2H8_9ROSI</name>
<evidence type="ECO:0000256" key="1">
    <source>
        <dbReference type="ARBA" id="ARBA00009861"/>
    </source>
</evidence>
<dbReference type="PANTHER" id="PTHR31623:SF36">
    <property type="entry name" value="STEMMADENINE O-ACETYLTRANSFERASE-LIKE"/>
    <property type="match status" value="1"/>
</dbReference>
<evidence type="ECO:0000313" key="6">
    <source>
        <dbReference type="Proteomes" id="UP001154282"/>
    </source>
</evidence>
<dbReference type="AlphaFoldDB" id="A0AAV0M2H8"/>